<feature type="domain" description="CP-type G" evidence="6">
    <location>
        <begin position="61"/>
        <end position="245"/>
    </location>
</feature>
<reference evidence="8" key="1">
    <citation type="journal article" date="2018" name="Nat. Microbiol.">
        <title>Leveraging single-cell genomics to expand the fungal tree of life.</title>
        <authorList>
            <person name="Ahrendt S.R."/>
            <person name="Quandt C.A."/>
            <person name="Ciobanu D."/>
            <person name="Clum A."/>
            <person name="Salamov A."/>
            <person name="Andreopoulos B."/>
            <person name="Cheng J.F."/>
            <person name="Woyke T."/>
            <person name="Pelin A."/>
            <person name="Henrissat B."/>
            <person name="Reynolds N.K."/>
            <person name="Benny G.L."/>
            <person name="Smith M.E."/>
            <person name="James T.Y."/>
            <person name="Grigoriev I.V."/>
        </authorList>
    </citation>
    <scope>NUCLEOTIDE SEQUENCE [LARGE SCALE GENOMIC DNA]</scope>
    <source>
        <strain evidence="8">RSA 468</strain>
    </source>
</reference>
<evidence type="ECO:0000256" key="2">
    <source>
        <dbReference type="ARBA" id="ARBA00022741"/>
    </source>
</evidence>
<dbReference type="EMBL" id="ML002487">
    <property type="protein sequence ID" value="RKP37495.1"/>
    <property type="molecule type" value="Genomic_DNA"/>
</dbReference>
<evidence type="ECO:0000259" key="6">
    <source>
        <dbReference type="PROSITE" id="PS51721"/>
    </source>
</evidence>
<keyword evidence="7" id="KW-0378">Hydrolase</keyword>
<dbReference type="CDD" id="cd04178">
    <property type="entry name" value="Nucleostemin_like"/>
    <property type="match status" value="1"/>
</dbReference>
<keyword evidence="2" id="KW-0547">Nucleotide-binding</keyword>
<proteinExistence type="predicted"/>
<dbReference type="GO" id="GO:0005730">
    <property type="term" value="C:nucleolus"/>
    <property type="evidence" value="ECO:0007669"/>
    <property type="project" value="UniProtKB-SubCell"/>
</dbReference>
<evidence type="ECO:0000313" key="7">
    <source>
        <dbReference type="EMBL" id="RKP37495.1"/>
    </source>
</evidence>
<sequence length="374" mass="41485">MHDKNRGLGNTKSLKDLASDAQSRGQVYNDIHGGSLANDGTRVLVDGALSGRRDNSMRAYYREFRKVVDHADVILEVLDARDPLGCRTKSIERLIMSQATNKRIILVLNKIDLVPRENVEAWLKYLRNEFPTIAFKASTQNQRTRLGQANANTANSDQQVQKSECLGADTLIQLLKNYSRNLNIKTSITVGVIGYPNVGKSSLINSLRRARVCQVGSTPGMTKVAQEIHLDKNVKLLDSPGIVFAKPPNADSSNGKVMADVMLRNCIKVDLLEDPIAPVEAIVARCNIRHLMVLYNVPSFEDTRGFLIHLARQRGRLRHGGLPNMDAAARIVLNDWNTGVIQFYTSPPTQTTTAPMQAAEIVQAWGKEFDLNMV</sequence>
<gene>
    <name evidence="7" type="ORF">BJ085DRAFT_19721</name>
</gene>
<dbReference type="GO" id="GO:0051239">
    <property type="term" value="P:regulation of multicellular organismal process"/>
    <property type="evidence" value="ECO:0007669"/>
    <property type="project" value="UniProtKB-ARBA"/>
</dbReference>
<dbReference type="Gene3D" id="3.40.50.300">
    <property type="entry name" value="P-loop containing nucleotide triphosphate hydrolases"/>
    <property type="match status" value="1"/>
</dbReference>
<dbReference type="Proteomes" id="UP000268162">
    <property type="component" value="Unassembled WGS sequence"/>
</dbReference>
<dbReference type="PROSITE" id="PS51721">
    <property type="entry name" value="G_CP"/>
    <property type="match status" value="1"/>
</dbReference>
<dbReference type="FunFam" id="3.40.50.300:FF:000571">
    <property type="entry name" value="Guanine nucleotide-binding protein-like NSN1"/>
    <property type="match status" value="1"/>
</dbReference>
<keyword evidence="3" id="KW-0175">Coiled coil</keyword>
<evidence type="ECO:0000256" key="3">
    <source>
        <dbReference type="ARBA" id="ARBA00023054"/>
    </source>
</evidence>
<protein>
    <submittedName>
        <fullName evidence="7">P-loop containing nucleoside triphosphate hydrolase protein</fullName>
    </submittedName>
</protein>
<evidence type="ECO:0000256" key="1">
    <source>
        <dbReference type="ARBA" id="ARBA00004604"/>
    </source>
</evidence>
<feature type="non-terminal residue" evidence="7">
    <location>
        <position position="374"/>
    </location>
</feature>
<dbReference type="PANTHER" id="PTHR11089">
    <property type="entry name" value="GTP-BINDING PROTEIN-RELATED"/>
    <property type="match status" value="1"/>
</dbReference>
<dbReference type="GO" id="GO:0050793">
    <property type="term" value="P:regulation of developmental process"/>
    <property type="evidence" value="ECO:0007669"/>
    <property type="project" value="UniProtKB-ARBA"/>
</dbReference>
<evidence type="ECO:0000256" key="5">
    <source>
        <dbReference type="ARBA" id="ARBA00023242"/>
    </source>
</evidence>
<dbReference type="InterPro" id="IPR050755">
    <property type="entry name" value="TRAFAC_YlqF/YawG_RiboMat"/>
</dbReference>
<dbReference type="FunFam" id="1.10.1580.10:FF:000002">
    <property type="entry name" value="Guanine nucleotide-binding protein-like 3 (nucleolar)-like"/>
    <property type="match status" value="1"/>
</dbReference>
<dbReference type="Gene3D" id="1.10.1580.10">
    <property type="match status" value="1"/>
</dbReference>
<evidence type="ECO:0000256" key="4">
    <source>
        <dbReference type="ARBA" id="ARBA00023134"/>
    </source>
</evidence>
<evidence type="ECO:0000313" key="8">
    <source>
        <dbReference type="Proteomes" id="UP000268162"/>
    </source>
</evidence>
<dbReference type="InterPro" id="IPR023179">
    <property type="entry name" value="GTP-bd_ortho_bundle_sf"/>
</dbReference>
<dbReference type="SUPFAM" id="SSF52540">
    <property type="entry name" value="P-loop containing nucleoside triphosphate hydrolases"/>
    <property type="match status" value="1"/>
</dbReference>
<keyword evidence="4" id="KW-0342">GTP-binding</keyword>
<name>A0A4P9ZV90_9FUNG</name>
<keyword evidence="5" id="KW-0539">Nucleus</keyword>
<dbReference type="PRINTS" id="PR00326">
    <property type="entry name" value="GTP1OBG"/>
</dbReference>
<accession>A0A4P9ZV90</accession>
<dbReference type="GO" id="GO:0005525">
    <property type="term" value="F:GTP binding"/>
    <property type="evidence" value="ECO:0007669"/>
    <property type="project" value="UniProtKB-KW"/>
</dbReference>
<organism evidence="7 8">
    <name type="scientific">Dimargaris cristalligena</name>
    <dbReference type="NCBI Taxonomy" id="215637"/>
    <lineage>
        <taxon>Eukaryota</taxon>
        <taxon>Fungi</taxon>
        <taxon>Fungi incertae sedis</taxon>
        <taxon>Zoopagomycota</taxon>
        <taxon>Kickxellomycotina</taxon>
        <taxon>Dimargaritomycetes</taxon>
        <taxon>Dimargaritales</taxon>
        <taxon>Dimargaritaceae</taxon>
        <taxon>Dimargaris</taxon>
    </lineage>
</organism>
<dbReference type="PANTHER" id="PTHR11089:SF30">
    <property type="entry name" value="GUANINE NUCLEOTIDE-BINDING PROTEIN-LIKE 3 HOMOLOG"/>
    <property type="match status" value="1"/>
</dbReference>
<dbReference type="Pfam" id="PF01926">
    <property type="entry name" value="MMR_HSR1"/>
    <property type="match status" value="1"/>
</dbReference>
<comment type="subcellular location">
    <subcellularLocation>
        <location evidence="1">Nucleus</location>
        <location evidence="1">Nucleolus</location>
    </subcellularLocation>
</comment>
<keyword evidence="8" id="KW-1185">Reference proteome</keyword>
<dbReference type="InterPro" id="IPR027417">
    <property type="entry name" value="P-loop_NTPase"/>
</dbReference>
<dbReference type="InterPro" id="IPR006073">
    <property type="entry name" value="GTP-bd"/>
</dbReference>
<dbReference type="GO" id="GO:0016787">
    <property type="term" value="F:hydrolase activity"/>
    <property type="evidence" value="ECO:0007669"/>
    <property type="project" value="UniProtKB-KW"/>
</dbReference>
<dbReference type="STRING" id="215637.A0A4P9ZV90"/>
<dbReference type="AlphaFoldDB" id="A0A4P9ZV90"/>
<dbReference type="InterPro" id="IPR030378">
    <property type="entry name" value="G_CP_dom"/>
</dbReference>